<dbReference type="HOGENOM" id="CLU_1552676_0_0_6"/>
<keyword evidence="3" id="KW-1185">Reference proteome</keyword>
<name>A4AB45_9GAMM</name>
<evidence type="ECO:0000313" key="3">
    <source>
        <dbReference type="Proteomes" id="UP000019205"/>
    </source>
</evidence>
<feature type="transmembrane region" description="Helical" evidence="1">
    <location>
        <begin position="67"/>
        <end position="86"/>
    </location>
</feature>
<organism evidence="2 3">
    <name type="scientific">Congregibacter litoralis KT71</name>
    <dbReference type="NCBI Taxonomy" id="314285"/>
    <lineage>
        <taxon>Bacteria</taxon>
        <taxon>Pseudomonadati</taxon>
        <taxon>Pseudomonadota</taxon>
        <taxon>Gammaproteobacteria</taxon>
        <taxon>Cellvibrionales</taxon>
        <taxon>Halieaceae</taxon>
        <taxon>Congregibacter</taxon>
    </lineage>
</organism>
<comment type="caution">
    <text evidence="2">The sequence shown here is derived from an EMBL/GenBank/DDBJ whole genome shotgun (WGS) entry which is preliminary data.</text>
</comment>
<feature type="transmembrane region" description="Helical" evidence="1">
    <location>
        <begin position="27"/>
        <end position="47"/>
    </location>
</feature>
<dbReference type="EMBL" id="AAOA02000003">
    <property type="protein sequence ID" value="EAQ96917.1"/>
    <property type="molecule type" value="Genomic_DNA"/>
</dbReference>
<gene>
    <name evidence="2" type="ORF">KT71_11469</name>
</gene>
<dbReference type="AlphaFoldDB" id="A4AB45"/>
<proteinExistence type="predicted"/>
<keyword evidence="1" id="KW-1133">Transmembrane helix</keyword>
<feature type="transmembrane region" description="Helical" evidence="1">
    <location>
        <begin position="93"/>
        <end position="116"/>
    </location>
</feature>
<evidence type="ECO:0000313" key="2">
    <source>
        <dbReference type="EMBL" id="EAQ96917.1"/>
    </source>
</evidence>
<protein>
    <submittedName>
        <fullName evidence="2">Uncharacterized protein</fullName>
    </submittedName>
</protein>
<dbReference type="eggNOG" id="ENOG503430X">
    <property type="taxonomic scope" value="Bacteria"/>
</dbReference>
<keyword evidence="1" id="KW-0812">Transmembrane</keyword>
<sequence>MYFLQLRYRHKLESLIDEKNSSLQRTLLLATLIFSGYALYNSFAHIFLNLWIFKIPLTAQSISDQGLVIPLSATLLLVSVAGAFYFRQKNEAATPLFLGLISFQMNLIAVACLYVIRDFNDSHKYFSLEVGRGFFALLVSGLCLSLYIAIQRLTVSSINEKSSSDSKTRTAA</sequence>
<feature type="transmembrane region" description="Helical" evidence="1">
    <location>
        <begin position="131"/>
        <end position="150"/>
    </location>
</feature>
<reference evidence="2 3" key="1">
    <citation type="journal article" date="2007" name="Proc. Natl. Acad. Sci. U.S.A.">
        <title>Characterization of a marine gammaproteobacterium capable of aerobic anoxygenic photosynthesis.</title>
        <authorList>
            <person name="Fuchs B.M."/>
            <person name="Spring S."/>
            <person name="Teeling H."/>
            <person name="Quast C."/>
            <person name="Wulf J."/>
            <person name="Schattenhofer M."/>
            <person name="Yan S."/>
            <person name="Ferriera S."/>
            <person name="Johnson J."/>
            <person name="Glockner F.O."/>
            <person name="Amann R."/>
        </authorList>
    </citation>
    <scope>NUCLEOTIDE SEQUENCE [LARGE SCALE GENOMIC DNA]</scope>
    <source>
        <strain evidence="2">KT71</strain>
    </source>
</reference>
<accession>A4AB45</accession>
<dbReference type="Proteomes" id="UP000019205">
    <property type="component" value="Chromosome"/>
</dbReference>
<keyword evidence="1" id="KW-0472">Membrane</keyword>
<dbReference type="STRING" id="314285.KT71_11469"/>
<reference evidence="2 3" key="2">
    <citation type="journal article" date="2009" name="PLoS ONE">
        <title>The photosynthetic apparatus and its regulation in the aerobic gammaproteobacterium Congregibacter litoralis gen. nov., sp. nov.</title>
        <authorList>
            <person name="Spring S."/>
            <person name="Lunsdorf H."/>
            <person name="Fuchs B.M."/>
            <person name="Tindall B.J."/>
        </authorList>
    </citation>
    <scope>NUCLEOTIDE SEQUENCE [LARGE SCALE GENOMIC DNA]</scope>
    <source>
        <strain evidence="2">KT71</strain>
    </source>
</reference>
<evidence type="ECO:0000256" key="1">
    <source>
        <dbReference type="SAM" id="Phobius"/>
    </source>
</evidence>